<dbReference type="GeneID" id="85305933"/>
<reference evidence="3" key="1">
    <citation type="submission" date="2023-06" db="EMBL/GenBank/DDBJ databases">
        <title>Genome-scale phylogeny and comparative genomics of the fungal order Sordariales.</title>
        <authorList>
            <consortium name="Lawrence Berkeley National Laboratory"/>
            <person name="Hensen N."/>
            <person name="Bonometti L."/>
            <person name="Westerberg I."/>
            <person name="Brannstrom I.O."/>
            <person name="Guillou S."/>
            <person name="Cros-Aarteil S."/>
            <person name="Calhoun S."/>
            <person name="Haridas S."/>
            <person name="Kuo A."/>
            <person name="Mondo S."/>
            <person name="Pangilinan J."/>
            <person name="Riley R."/>
            <person name="Labutti K."/>
            <person name="Andreopoulos B."/>
            <person name="Lipzen A."/>
            <person name="Chen C."/>
            <person name="Yanf M."/>
            <person name="Daum C."/>
            <person name="Ng V."/>
            <person name="Clum A."/>
            <person name="Steindorff A."/>
            <person name="Ohm R."/>
            <person name="Martin F."/>
            <person name="Silar P."/>
            <person name="Natvig D."/>
            <person name="Lalanne C."/>
            <person name="Gautier V."/>
            <person name="Ament-Velasquez S.L."/>
            <person name="Kruys A."/>
            <person name="Hutchinson M.I."/>
            <person name="Powell A.J."/>
            <person name="Barry K."/>
            <person name="Miller A.N."/>
            <person name="Grigoriev I.V."/>
            <person name="Debuchy R."/>
            <person name="Gladieux P."/>
            <person name="Thoren M.H."/>
            <person name="Johannesson H."/>
        </authorList>
    </citation>
    <scope>NUCLEOTIDE SEQUENCE</scope>
    <source>
        <strain evidence="3">8032-3</strain>
    </source>
</reference>
<evidence type="ECO:0000313" key="4">
    <source>
        <dbReference type="Proteomes" id="UP001244011"/>
    </source>
</evidence>
<evidence type="ECO:0000256" key="1">
    <source>
        <dbReference type="SAM" id="MobiDB-lite"/>
    </source>
</evidence>
<dbReference type="Proteomes" id="UP001244011">
    <property type="component" value="Unassembled WGS sequence"/>
</dbReference>
<dbReference type="Pfam" id="PF12751">
    <property type="entry name" value="Vac7"/>
    <property type="match status" value="2"/>
</dbReference>
<feature type="compositionally biased region" description="Basic residues" evidence="1">
    <location>
        <begin position="581"/>
        <end position="590"/>
    </location>
</feature>
<evidence type="ECO:0000313" key="3">
    <source>
        <dbReference type="EMBL" id="KAK1770815.1"/>
    </source>
</evidence>
<feature type="compositionally biased region" description="Polar residues" evidence="1">
    <location>
        <begin position="227"/>
        <end position="242"/>
    </location>
</feature>
<organism evidence="3 4">
    <name type="scientific">Phialemonium atrogriseum</name>
    <dbReference type="NCBI Taxonomy" id="1093897"/>
    <lineage>
        <taxon>Eukaryota</taxon>
        <taxon>Fungi</taxon>
        <taxon>Dikarya</taxon>
        <taxon>Ascomycota</taxon>
        <taxon>Pezizomycotina</taxon>
        <taxon>Sordariomycetes</taxon>
        <taxon>Sordariomycetidae</taxon>
        <taxon>Cephalothecales</taxon>
        <taxon>Cephalothecaceae</taxon>
        <taxon>Phialemonium</taxon>
    </lineage>
</organism>
<feature type="compositionally biased region" description="Pro residues" evidence="1">
    <location>
        <begin position="61"/>
        <end position="71"/>
    </location>
</feature>
<dbReference type="GO" id="GO:0070772">
    <property type="term" value="C:PAS complex"/>
    <property type="evidence" value="ECO:0007669"/>
    <property type="project" value="TreeGrafter"/>
</dbReference>
<feature type="compositionally biased region" description="Polar residues" evidence="1">
    <location>
        <begin position="28"/>
        <end position="41"/>
    </location>
</feature>
<dbReference type="InterPro" id="IPR024260">
    <property type="entry name" value="Vac7"/>
</dbReference>
<keyword evidence="2" id="KW-1133">Transmembrane helix</keyword>
<feature type="compositionally biased region" description="Polar residues" evidence="1">
    <location>
        <begin position="77"/>
        <end position="125"/>
    </location>
</feature>
<dbReference type="PANTHER" id="PTHR28258">
    <property type="entry name" value="VACUOLAR SEGREGATION PROTEIN 7"/>
    <property type="match status" value="1"/>
</dbReference>
<keyword evidence="4" id="KW-1185">Reference proteome</keyword>
<name>A0AAJ0C6D6_9PEZI</name>
<dbReference type="GO" id="GO:1903778">
    <property type="term" value="P:protein localization to vacuolar membrane"/>
    <property type="evidence" value="ECO:0007669"/>
    <property type="project" value="TreeGrafter"/>
</dbReference>
<feature type="region of interest" description="Disordered" evidence="1">
    <location>
        <begin position="788"/>
        <end position="834"/>
    </location>
</feature>
<feature type="compositionally biased region" description="Low complexity" evidence="1">
    <location>
        <begin position="46"/>
        <end position="60"/>
    </location>
</feature>
<accession>A0AAJ0C6D6</accession>
<feature type="compositionally biased region" description="Low complexity" evidence="1">
    <location>
        <begin position="255"/>
        <end position="264"/>
    </location>
</feature>
<evidence type="ECO:0000256" key="2">
    <source>
        <dbReference type="SAM" id="Phobius"/>
    </source>
</evidence>
<keyword evidence="2" id="KW-0812">Transmembrane</keyword>
<comment type="caution">
    <text evidence="3">The sequence shown here is derived from an EMBL/GenBank/DDBJ whole genome shotgun (WGS) entry which is preliminary data.</text>
</comment>
<feature type="region of interest" description="Disordered" evidence="1">
    <location>
        <begin position="478"/>
        <end position="516"/>
    </location>
</feature>
<feature type="transmembrane region" description="Helical" evidence="2">
    <location>
        <begin position="713"/>
        <end position="732"/>
    </location>
</feature>
<sequence>MDKSQNTSNGNGNGATDASRFSHPPLSRESSTTMTPRTDSWPSKLASQSSHTSAQSSAAPSPLPSREPSPSRPARHNNASRASSTGPSARSRKNSQQDPSPTRSTKSSIPTPATGLKTLSATTTPILLPAPADSLANAPVPQKPSGTTDMLRDTRRWPVSPRLRSPPPILHKPVLPPPRKGEHETPVINVQRSTPSPQRANPDLICDLDPDDSHLQSGMRTPARGSTLETVQEASPLTSPKQQDLDDALEKLEDSSIISDISTSQPEKANSPANESGSETGSVKMEMRSGATGAAPPPLTTRQSTASIKHAVSKSKNEVPLQSMTVETETVTSIPQLAQLALEQGVGPQGTNGSLRTKPSSETIRPKKEKKKTMRKSPAVSSGTGEPPNLKFNNVFQPRLWHHHQLTRPPSRSTDARISHTRPCGLYDGAISPRSSHSPNALSQSLILYHMNTLLTRPRPVSSKADIFEAKVASAVEEANSSDSEETFVYDSNPPDGRDRPHHRFHSRTPSATSMISQIDRNGMRSIPGVLENVGLGVGVTKKNMKFVNVNALNPNGTDIALGDDDGRGTGRSNAGSGRGTARHHHHFGRWGRNSGGSHRSIFADESPFHNSASPRSLLVATNSRQSSGPPSPRYNSGRGADSASRRGPPMMAGYDLDDTTTGADDERTPLIHSTMRSSRSGRSRRTPLTARPLEHRSYHQPPSFLNRFASCLVLTVMLVLVISGAIGFMFATSQPLTEIELIGMKNVLASEQELMLDITVKAKNPNVAVVVIDSADIEVFAKSPHAGTDSEWWRRPHDSGTFSARRKRDRDVHAQDDPPDDPPPDNNAPNMRLGTIRRFDSPLSFEGSFFHQGISSSTGEVRLHRPGNTTDGGSERWERILEDEFDLILKGVLKYSLPLSQRVRSVAISGRTHVKPNSANDPTPNPNGTDFSIHF</sequence>
<feature type="region of interest" description="Disordered" evidence="1">
    <location>
        <begin position="555"/>
        <end position="596"/>
    </location>
</feature>
<feature type="region of interest" description="Disordered" evidence="1">
    <location>
        <begin position="914"/>
        <end position="936"/>
    </location>
</feature>
<feature type="compositionally biased region" description="Polar residues" evidence="1">
    <location>
        <begin position="916"/>
        <end position="936"/>
    </location>
</feature>
<feature type="compositionally biased region" description="Polar residues" evidence="1">
    <location>
        <begin position="1"/>
        <end position="16"/>
    </location>
</feature>
<dbReference type="GO" id="GO:0010513">
    <property type="term" value="P:positive regulation of phosphatidylinositol biosynthetic process"/>
    <property type="evidence" value="ECO:0007669"/>
    <property type="project" value="TreeGrafter"/>
</dbReference>
<protein>
    <submittedName>
        <fullName evidence="3">Vacuolar segregation subunit 7-domain-containing protein</fullName>
    </submittedName>
</protein>
<feature type="region of interest" description="Disordered" evidence="1">
    <location>
        <begin position="1"/>
        <end position="320"/>
    </location>
</feature>
<dbReference type="GO" id="GO:0000329">
    <property type="term" value="C:fungal-type vacuole membrane"/>
    <property type="evidence" value="ECO:0007669"/>
    <property type="project" value="TreeGrafter"/>
</dbReference>
<feature type="region of interest" description="Disordered" evidence="1">
    <location>
        <begin position="622"/>
        <end position="668"/>
    </location>
</feature>
<feature type="compositionally biased region" description="Polar residues" evidence="1">
    <location>
        <begin position="188"/>
        <end position="199"/>
    </location>
</feature>
<gene>
    <name evidence="3" type="ORF">QBC33DRAFT_217608</name>
</gene>
<dbReference type="EMBL" id="MU838999">
    <property type="protein sequence ID" value="KAK1770815.1"/>
    <property type="molecule type" value="Genomic_DNA"/>
</dbReference>
<dbReference type="RefSeq" id="XP_060287028.1">
    <property type="nucleotide sequence ID" value="XM_060422746.1"/>
</dbReference>
<dbReference type="PANTHER" id="PTHR28258:SF1">
    <property type="entry name" value="VACUOLAR SEGREGATION PROTEIN 7"/>
    <property type="match status" value="1"/>
</dbReference>
<keyword evidence="2" id="KW-0472">Membrane</keyword>
<dbReference type="AlphaFoldDB" id="A0AAJ0C6D6"/>
<proteinExistence type="predicted"/>
<feature type="compositionally biased region" description="Pro residues" evidence="1">
    <location>
        <begin position="164"/>
        <end position="178"/>
    </location>
</feature>
<feature type="compositionally biased region" description="Polar residues" evidence="1">
    <location>
        <begin position="349"/>
        <end position="360"/>
    </location>
</feature>
<feature type="region of interest" description="Disordered" evidence="1">
    <location>
        <begin position="345"/>
        <end position="389"/>
    </location>
</feature>
<dbReference type="GO" id="GO:0000011">
    <property type="term" value="P:vacuole inheritance"/>
    <property type="evidence" value="ECO:0007669"/>
    <property type="project" value="TreeGrafter"/>
</dbReference>
<feature type="compositionally biased region" description="Polar residues" evidence="1">
    <location>
        <begin position="265"/>
        <end position="281"/>
    </location>
</feature>